<comment type="caution">
    <text evidence="1">The sequence shown here is derived from an EMBL/GenBank/DDBJ whole genome shotgun (WGS) entry which is preliminary data.</text>
</comment>
<dbReference type="Proteomes" id="UP000033999">
    <property type="component" value="Unassembled WGS sequence"/>
</dbReference>
<proteinExistence type="predicted"/>
<organism evidence="1 2">
    <name type="scientific">Candidatus Magasanikbacteria bacterium GW2011_GWA2_45_39</name>
    <dbReference type="NCBI Taxonomy" id="1619041"/>
    <lineage>
        <taxon>Bacteria</taxon>
        <taxon>Candidatus Magasanikiibacteriota</taxon>
    </lineage>
</organism>
<evidence type="ECO:0000313" key="1">
    <source>
        <dbReference type="EMBL" id="KKU06588.1"/>
    </source>
</evidence>
<reference evidence="1 2" key="1">
    <citation type="journal article" date="2015" name="Nature">
        <title>rRNA introns, odd ribosomes, and small enigmatic genomes across a large radiation of phyla.</title>
        <authorList>
            <person name="Brown C.T."/>
            <person name="Hug L.A."/>
            <person name="Thomas B.C."/>
            <person name="Sharon I."/>
            <person name="Castelle C.J."/>
            <person name="Singh A."/>
            <person name="Wilkins M.J."/>
            <person name="Williams K.H."/>
            <person name="Banfield J.F."/>
        </authorList>
    </citation>
    <scope>NUCLEOTIDE SEQUENCE [LARGE SCALE GENOMIC DNA]</scope>
</reference>
<accession>A0A0G1PMI5</accession>
<sequence length="44" mass="4909">MFKSDLEIPLAISSRIFLSQGEITNVWVSGAEMAANSWRVKVEP</sequence>
<dbReference type="EMBL" id="LCKX01000028">
    <property type="protein sequence ID" value="KKU06588.1"/>
    <property type="molecule type" value="Genomic_DNA"/>
</dbReference>
<dbReference type="AlphaFoldDB" id="A0A0G1PMI5"/>
<protein>
    <submittedName>
        <fullName evidence="1">Uncharacterized protein</fullName>
    </submittedName>
</protein>
<evidence type="ECO:0000313" key="2">
    <source>
        <dbReference type="Proteomes" id="UP000033999"/>
    </source>
</evidence>
<name>A0A0G1PMI5_9BACT</name>
<gene>
    <name evidence="1" type="ORF">UX10_C0028G0016</name>
</gene>